<dbReference type="CDD" id="cd14354">
    <property type="entry name" value="UBA_UBP25"/>
    <property type="match status" value="1"/>
</dbReference>
<evidence type="ECO:0000256" key="2">
    <source>
        <dbReference type="ARBA" id="ARBA00004123"/>
    </source>
</evidence>
<dbReference type="GO" id="GO:0004843">
    <property type="term" value="F:cysteine-type deubiquitinase activity"/>
    <property type="evidence" value="ECO:0007669"/>
    <property type="project" value="UniProtKB-EC"/>
</dbReference>
<dbReference type="InterPro" id="IPR054108">
    <property type="entry name" value="USP25/28_UIM"/>
</dbReference>
<dbReference type="GO" id="GO:0016579">
    <property type="term" value="P:protein deubiquitination"/>
    <property type="evidence" value="ECO:0007669"/>
    <property type="project" value="InterPro"/>
</dbReference>
<dbReference type="GO" id="GO:0006508">
    <property type="term" value="P:proteolysis"/>
    <property type="evidence" value="ECO:0007669"/>
    <property type="project" value="UniProtKB-KW"/>
</dbReference>
<dbReference type="InterPro" id="IPR001394">
    <property type="entry name" value="Peptidase_C19_UCH"/>
</dbReference>
<gene>
    <name evidence="25" type="primary">USP25</name>
</gene>
<feature type="compositionally biased region" description="Basic and acidic residues" evidence="23">
    <location>
        <begin position="728"/>
        <end position="752"/>
    </location>
</feature>
<dbReference type="Gene3D" id="3.90.70.10">
    <property type="entry name" value="Cysteine proteinases"/>
    <property type="match status" value="1"/>
</dbReference>
<dbReference type="InterPro" id="IPR009060">
    <property type="entry name" value="UBA-like_sf"/>
</dbReference>
<name>A0A7N6B9T6_ANATE</name>
<evidence type="ECO:0000256" key="14">
    <source>
        <dbReference type="ARBA" id="ARBA00022843"/>
    </source>
</evidence>
<dbReference type="PROSITE" id="PS50330">
    <property type="entry name" value="UIM"/>
    <property type="match status" value="1"/>
</dbReference>
<evidence type="ECO:0000313" key="25">
    <source>
        <dbReference type="Ensembl" id="ENSATEP00000060602.2"/>
    </source>
</evidence>
<keyword evidence="8" id="KW-0597">Phosphoprotein</keyword>
<keyword evidence="26" id="KW-1185">Reference proteome</keyword>
<dbReference type="Pfam" id="PF00443">
    <property type="entry name" value="UCH"/>
    <property type="match status" value="1"/>
</dbReference>
<comment type="subunit">
    <text evidence="18">Homotetramer, inhibited form. Homodimer, active form. Interacts with ACTA1 (via its C-terminus); the interaction occurs for all isoforms but is strongest for isoform USP25m in muscle differentiating cells. Interacts (isoform USP25m only) with MYBPC1; the interaction prevents proteasomal degradation of MYBPC1. Interacts (isoform USP25m only) with FLNC (via filament repeats 17-18, 20-21 and 24). Interacts with GAPDH. Interacts with SUMO3; the interaction sumoylates efficiently USP25. Interacts with SUMO2; the interaction sumoylates efficiently USP25. Interacts with SUMO1; the interaction only weakly sumoylates USP25. Interacts with SYK; phosphorylates USP25 and regulates USP25 intracellular levels.</text>
</comment>
<comment type="function">
    <text evidence="17">The muscle-specific isoform (USP25m) may have a role in the regulation of muscular differentiation and function.</text>
</comment>
<organism evidence="25 26">
    <name type="scientific">Anabas testudineus</name>
    <name type="common">Climbing perch</name>
    <name type="synonym">Anthias testudineus</name>
    <dbReference type="NCBI Taxonomy" id="64144"/>
    <lineage>
        <taxon>Eukaryota</taxon>
        <taxon>Metazoa</taxon>
        <taxon>Chordata</taxon>
        <taxon>Craniata</taxon>
        <taxon>Vertebrata</taxon>
        <taxon>Euteleostomi</taxon>
        <taxon>Actinopterygii</taxon>
        <taxon>Neopterygii</taxon>
        <taxon>Teleostei</taxon>
        <taxon>Neoteleostei</taxon>
        <taxon>Acanthomorphata</taxon>
        <taxon>Anabantaria</taxon>
        <taxon>Anabantiformes</taxon>
        <taxon>Anabantoidei</taxon>
        <taxon>Anabantidae</taxon>
        <taxon>Anabas</taxon>
    </lineage>
</organism>
<evidence type="ECO:0000256" key="20">
    <source>
        <dbReference type="ARBA" id="ARBA00075172"/>
    </source>
</evidence>
<dbReference type="PANTHER" id="PTHR24006:SF666">
    <property type="entry name" value="UBIQUITIN CARBOXYL-TERMINAL HYDROLASE 25"/>
    <property type="match status" value="1"/>
</dbReference>
<reference evidence="25" key="2">
    <citation type="submission" date="2025-08" db="UniProtKB">
        <authorList>
            <consortium name="Ensembl"/>
        </authorList>
    </citation>
    <scope>IDENTIFICATION</scope>
</reference>
<keyword evidence="10" id="KW-0677">Repeat</keyword>
<comment type="subcellular location">
    <subcellularLocation>
        <location evidence="3">Cytoplasm</location>
    </subcellularLocation>
    <subcellularLocation>
        <location evidence="2">Nucleus</location>
    </subcellularLocation>
</comment>
<evidence type="ECO:0000256" key="11">
    <source>
        <dbReference type="ARBA" id="ARBA00022786"/>
    </source>
</evidence>
<dbReference type="GeneTree" id="ENSGT00940000157962"/>
<evidence type="ECO:0000256" key="21">
    <source>
        <dbReference type="ARBA" id="ARBA00078773"/>
    </source>
</evidence>
<comment type="similarity">
    <text evidence="4">Belongs to the peptidase C19 family.</text>
</comment>
<dbReference type="PROSITE" id="PS00972">
    <property type="entry name" value="USP_1"/>
    <property type="match status" value="1"/>
</dbReference>
<keyword evidence="12" id="KW-0378">Hydrolase</keyword>
<evidence type="ECO:0000256" key="16">
    <source>
        <dbReference type="ARBA" id="ARBA00023242"/>
    </source>
</evidence>
<dbReference type="InterPro" id="IPR028889">
    <property type="entry name" value="USP"/>
</dbReference>
<dbReference type="Pfam" id="PF21909">
    <property type="entry name" value="USP_UIM_N"/>
    <property type="match status" value="1"/>
</dbReference>
<dbReference type="InterPro" id="IPR003903">
    <property type="entry name" value="UIM_dom"/>
</dbReference>
<sequence length="1085" mass="124514">MTKRTRSLIQAHQQTLINQLREVTGTTDVQLLQQALQVSNGDLAEAVAFLTEKNAKVPQQDETTYYQTSQVASDRYISVGSQADTNVIDLTGDDKDDLQRAIALSLEESNRAFRETGITDEEQAISRVLEASIAENKASLKRTHTEVWSDSPNPHDRKRIDSCPVGLKNVGNTCWFSAVIQSLFNLLEFQRLVLNYSPPARVHDLPRNQKEHRNLPFMQELRNLFSLMVGSKRKYVDPSRAVEILKDAFKSSESQQQDVSEFTHKLLDWLEDAFQMKAEEDREGEKPKNPMVELFYGRFLAVGVLEGKKFENTEMFGQYPLQVNGFKDLHECLEAAMIEGEIESLHSAENSARSGQEHWFTELPPVLTFELSRFEFNQALGRPEKIHNKLEFPSMLYMDRYMDRNREITRIKREEIRRLKEHLTLLQQRLERYLSYGSGPKRFPLADVLQYAMEFASSKPVCTSPVEDIDSSAPPGGTTGQQLPPPSSGPASGPTTAPTAAQQQRVPIHKPFTQSRLPPDLPMHPAPRHITEEELRVLEGCLHRWRSEVENDTRDLQGSITRIHRTIELMYSDKSMMQVPYRLHAVLVHEGQANAGHYWAYIYDPHQRCWMKYNDISVTKSSWEELVRDSFGGYRNASAYCLMYINDKKPFLIEEEFDKETGQILSGMDKLPADLKLYVKEDNELFDKEIEEWDILQARKAQQEKLALATAAAAADPEYMEQPSPTNDSKHLQEDTERAISRAAAEQEERSPEVQVKVAIPNVGTFVIESEEGGYDDEAMMTPNMQGIIMAIGKSSCVYEKNGPEAAFFKAIKLEYARLLRFAQEDTSPENDYRLQHIIVYFIQNQAPRKILERTLLTQFADRNLAFDERCKSIMNVARAKLDLIKPEEVNMDEYEMWHQDYRNFRETTVFMTTGLELFQKANYVEALMYLIYSYQYNKELLSKGLYRGHDEELLGHYRRECLLKLNEQAAAMFESGEEPDVSTGLGIMNELVVPCIPLLLAHDIEGDLLAVEDMRNRWCSYLGQEMESNLQEKLTDFLPKLLDCSTEIKSFHDPPKLPAYSTLELCERFSRIMSALGRVHADGR</sequence>
<dbReference type="SMART" id="SM00726">
    <property type="entry name" value="UIM"/>
    <property type="match status" value="3"/>
</dbReference>
<dbReference type="FunFam" id="1.10.8.10:FF:000023">
    <property type="entry name" value="Putative ubiquitin carboxyl-terminal hydrolase 25"/>
    <property type="match status" value="1"/>
</dbReference>
<evidence type="ECO:0000259" key="24">
    <source>
        <dbReference type="PROSITE" id="PS50235"/>
    </source>
</evidence>
<feature type="region of interest" description="Disordered" evidence="23">
    <location>
        <begin position="713"/>
        <end position="752"/>
    </location>
</feature>
<dbReference type="Proteomes" id="UP000265040">
    <property type="component" value="Chromosome 14"/>
</dbReference>
<dbReference type="SUPFAM" id="SSF54001">
    <property type="entry name" value="Cysteine proteinases"/>
    <property type="match status" value="1"/>
</dbReference>
<reference evidence="25" key="1">
    <citation type="submission" date="2021-04" db="EMBL/GenBank/DDBJ databases">
        <authorList>
            <consortium name="Wellcome Sanger Institute Data Sharing"/>
        </authorList>
    </citation>
    <scope>NUCLEOTIDE SEQUENCE [LARGE SCALE GENOMIC DNA]</scope>
</reference>
<feature type="region of interest" description="Disordered" evidence="23">
    <location>
        <begin position="462"/>
        <end position="506"/>
    </location>
</feature>
<evidence type="ECO:0000256" key="12">
    <source>
        <dbReference type="ARBA" id="ARBA00022801"/>
    </source>
</evidence>
<evidence type="ECO:0000256" key="9">
    <source>
        <dbReference type="ARBA" id="ARBA00022670"/>
    </source>
</evidence>
<evidence type="ECO:0000256" key="4">
    <source>
        <dbReference type="ARBA" id="ARBA00009085"/>
    </source>
</evidence>
<accession>A0A7N6B9T6</accession>
<dbReference type="PANTHER" id="PTHR24006">
    <property type="entry name" value="UBIQUITIN CARBOXYL-TERMINAL HYDROLASE"/>
    <property type="match status" value="1"/>
</dbReference>
<keyword evidence="7" id="KW-1017">Isopeptide bond</keyword>
<evidence type="ECO:0000256" key="23">
    <source>
        <dbReference type="SAM" id="MobiDB-lite"/>
    </source>
</evidence>
<evidence type="ECO:0000313" key="26">
    <source>
        <dbReference type="Proteomes" id="UP000265040"/>
    </source>
</evidence>
<dbReference type="InterPro" id="IPR038765">
    <property type="entry name" value="Papain-like_cys_pep_sf"/>
</dbReference>
<dbReference type="EC" id="3.4.19.12" evidence="5"/>
<evidence type="ECO:0000256" key="3">
    <source>
        <dbReference type="ARBA" id="ARBA00004496"/>
    </source>
</evidence>
<protein>
    <recommendedName>
        <fullName evidence="19">Ubiquitin carboxyl-terminal hydrolase 25</fullName>
        <ecNumber evidence="5">3.4.19.12</ecNumber>
    </recommendedName>
    <alternativeName>
        <fullName evidence="22">Deubiquitinating enzyme 25</fullName>
    </alternativeName>
    <alternativeName>
        <fullName evidence="20">Ubiquitin thioesterase 25</fullName>
    </alternativeName>
    <alternativeName>
        <fullName evidence="21">Ubiquitin-specific-processing protease 25</fullName>
    </alternativeName>
</protein>
<evidence type="ECO:0000256" key="15">
    <source>
        <dbReference type="ARBA" id="ARBA00023054"/>
    </source>
</evidence>
<keyword evidence="16" id="KW-0539">Nucleus</keyword>
<dbReference type="InterPro" id="IPR050164">
    <property type="entry name" value="Peptidase_C19"/>
</dbReference>
<evidence type="ECO:0000256" key="18">
    <source>
        <dbReference type="ARBA" id="ARBA00062193"/>
    </source>
</evidence>
<dbReference type="Gene3D" id="1.10.8.10">
    <property type="entry name" value="DNA helicase RuvA subunit, C-terminal domain"/>
    <property type="match status" value="1"/>
</dbReference>
<evidence type="ECO:0000256" key="7">
    <source>
        <dbReference type="ARBA" id="ARBA00022499"/>
    </source>
</evidence>
<keyword evidence="9" id="KW-0645">Protease</keyword>
<feature type="domain" description="USP" evidence="24">
    <location>
        <begin position="165"/>
        <end position="647"/>
    </location>
</feature>
<dbReference type="GO" id="GO:0005634">
    <property type="term" value="C:nucleus"/>
    <property type="evidence" value="ECO:0007669"/>
    <property type="project" value="UniProtKB-SubCell"/>
</dbReference>
<evidence type="ECO:0000256" key="5">
    <source>
        <dbReference type="ARBA" id="ARBA00012759"/>
    </source>
</evidence>
<dbReference type="InterPro" id="IPR054109">
    <property type="entry name" value="UBA_8"/>
</dbReference>
<keyword evidence="15" id="KW-0175">Coiled coil</keyword>
<dbReference type="Pfam" id="PF22566">
    <property type="entry name" value="UBA_8"/>
    <property type="match status" value="1"/>
</dbReference>
<dbReference type="GO" id="GO:0005829">
    <property type="term" value="C:cytosol"/>
    <property type="evidence" value="ECO:0007669"/>
    <property type="project" value="TreeGrafter"/>
</dbReference>
<evidence type="ECO:0000256" key="13">
    <source>
        <dbReference type="ARBA" id="ARBA00022807"/>
    </source>
</evidence>
<dbReference type="Ensembl" id="ENSATET00000060459.2">
    <property type="protein sequence ID" value="ENSATEP00000060602.2"/>
    <property type="gene ID" value="ENSATEG00000000570.3"/>
</dbReference>
<comment type="catalytic activity">
    <reaction evidence="1">
        <text>Thiol-dependent hydrolysis of ester, thioester, amide, peptide and isopeptide bonds formed by the C-terminal Gly of ubiquitin (a 76-residue protein attached to proteins as an intracellular targeting signal).</text>
        <dbReference type="EC" id="3.4.19.12"/>
    </reaction>
</comment>
<evidence type="ECO:0000256" key="22">
    <source>
        <dbReference type="ARBA" id="ARBA00082178"/>
    </source>
</evidence>
<evidence type="ECO:0000256" key="8">
    <source>
        <dbReference type="ARBA" id="ARBA00022553"/>
    </source>
</evidence>
<proteinExistence type="inferred from homology"/>
<dbReference type="SUPFAM" id="SSF46934">
    <property type="entry name" value="UBA-like"/>
    <property type="match status" value="1"/>
</dbReference>
<evidence type="ECO:0000256" key="6">
    <source>
        <dbReference type="ARBA" id="ARBA00022490"/>
    </source>
</evidence>
<feature type="compositionally biased region" description="Low complexity" evidence="23">
    <location>
        <begin position="489"/>
        <end position="504"/>
    </location>
</feature>
<dbReference type="FunFam" id="3.90.70.10:FF:000004">
    <property type="entry name" value="Putative ubiquitin carboxyl-terminal hydrolase 25"/>
    <property type="match status" value="1"/>
</dbReference>
<evidence type="ECO:0000256" key="19">
    <source>
        <dbReference type="ARBA" id="ARBA00071638"/>
    </source>
</evidence>
<evidence type="ECO:0000256" key="1">
    <source>
        <dbReference type="ARBA" id="ARBA00000707"/>
    </source>
</evidence>
<keyword evidence="13" id="KW-0788">Thiol protease</keyword>
<evidence type="ECO:0000256" key="17">
    <source>
        <dbReference type="ARBA" id="ARBA00053306"/>
    </source>
</evidence>
<evidence type="ECO:0000256" key="10">
    <source>
        <dbReference type="ARBA" id="ARBA00022737"/>
    </source>
</evidence>
<dbReference type="AlphaFoldDB" id="A0A7N6B9T6"/>
<dbReference type="InterPro" id="IPR018200">
    <property type="entry name" value="USP_CS"/>
</dbReference>
<reference evidence="25" key="3">
    <citation type="submission" date="2025-09" db="UniProtKB">
        <authorList>
            <consortium name="Ensembl"/>
        </authorList>
    </citation>
    <scope>IDENTIFICATION</scope>
</reference>
<keyword evidence="6" id="KW-0963">Cytoplasm</keyword>
<dbReference type="CDD" id="cd02665">
    <property type="entry name" value="Peptidase_C19I"/>
    <property type="match status" value="1"/>
</dbReference>
<dbReference type="PROSITE" id="PS50235">
    <property type="entry name" value="USP_3"/>
    <property type="match status" value="1"/>
</dbReference>
<dbReference type="PROSITE" id="PS00973">
    <property type="entry name" value="USP_2"/>
    <property type="match status" value="1"/>
</dbReference>
<keyword evidence="14" id="KW-0832">Ubl conjugation</keyword>
<keyword evidence="11" id="KW-0833">Ubl conjugation pathway</keyword>
<dbReference type="CDD" id="cd20486">
    <property type="entry name" value="USP25_C"/>
    <property type="match status" value="1"/>
</dbReference>